<organism evidence="1">
    <name type="scientific">Paramoeba aestuarina</name>
    <dbReference type="NCBI Taxonomy" id="180227"/>
    <lineage>
        <taxon>Eukaryota</taxon>
        <taxon>Amoebozoa</taxon>
        <taxon>Discosea</taxon>
        <taxon>Flabellinia</taxon>
        <taxon>Dactylopodida</taxon>
        <taxon>Paramoebidae</taxon>
        <taxon>Paramoeba</taxon>
    </lineage>
</organism>
<accession>A0A7S4N5E8</accession>
<protein>
    <recommendedName>
        <fullName evidence="2">MRPL25 domain-containing protein</fullName>
    </recommendedName>
</protein>
<gene>
    <name evidence="1" type="ORF">NAES01612_LOCUS1009</name>
</gene>
<evidence type="ECO:0008006" key="2">
    <source>
        <dbReference type="Google" id="ProtNLM"/>
    </source>
</evidence>
<dbReference type="AlphaFoldDB" id="A0A7S4N5E8"/>
<name>A0A7S4N5E8_9EUKA</name>
<dbReference type="EMBL" id="HBKR01001613">
    <property type="protein sequence ID" value="CAE2267023.1"/>
    <property type="molecule type" value="Transcribed_RNA"/>
</dbReference>
<proteinExistence type="predicted"/>
<sequence>MLRLGWALKALQSCQLSPSSSVLPVHPIPLNPLLSCFHTSSLLSGIERYDSCTQQEVEEMRKPTYRYGVWLKPKLSARMFKKVKVKALEEGRWELEENPDDPPSRWWFQKPGGGGKWARLKVKKLRTIEENMKKMPKLIEQYKKNRTKKKQKAAVKSGMALMYPGKYRKKTGGRFTAH</sequence>
<evidence type="ECO:0000313" key="1">
    <source>
        <dbReference type="EMBL" id="CAE2267023.1"/>
    </source>
</evidence>
<reference evidence="1" key="1">
    <citation type="submission" date="2021-01" db="EMBL/GenBank/DDBJ databases">
        <authorList>
            <person name="Corre E."/>
            <person name="Pelletier E."/>
            <person name="Niang G."/>
            <person name="Scheremetjew M."/>
            <person name="Finn R."/>
            <person name="Kale V."/>
            <person name="Holt S."/>
            <person name="Cochrane G."/>
            <person name="Meng A."/>
            <person name="Brown T."/>
            <person name="Cohen L."/>
        </authorList>
    </citation>
    <scope>NUCLEOTIDE SEQUENCE</scope>
    <source>
        <strain evidence="1">SoJaBio B1-5/56/2</strain>
    </source>
</reference>